<dbReference type="GO" id="GO:0015562">
    <property type="term" value="F:efflux transmembrane transporter activity"/>
    <property type="evidence" value="ECO:0007669"/>
    <property type="project" value="TreeGrafter"/>
</dbReference>
<dbReference type="Gene3D" id="1.10.287.470">
    <property type="entry name" value="Helix hairpin bin"/>
    <property type="match status" value="1"/>
</dbReference>
<sequence length="366" mass="39919">MSVNSPQPRILTCSWLVCAVLIALPGCRDKPVREAVERPVLFTEIVEPHNALHGRFAGSIQPQYEVPLGFRVAGRIATRQAEVGKAVRKGDLLATLEPSEQQNQLHARQAELSKAQSSWQQVRDEQLRYQQLFERGVGSRARLDQLSSDLRNQEALQQGAGIALQQARDHLSYTRLLAEFDGLVTDWRAEVGQVMAAGEPVVSLARPESREAVVDLPVGLVASLADSVKIRVLSPLNEQISVGARIRQLSPQIDPTTRTQRVRLALNDTPDLFRLGSTISVEISGAAPASHQLPGSAVVQRDGKTQVWVIDPLTSTLSPREIQVLARNGSTVQVGGELHVGDKVVTAGVNTMQPGQKIRVQREVGL</sequence>
<dbReference type="InterPro" id="IPR006143">
    <property type="entry name" value="RND_pump_MFP"/>
</dbReference>
<reference evidence="3" key="1">
    <citation type="submission" date="2015-09" db="EMBL/GenBank/DDBJ databases">
        <title>Genome announcement of multiple Pseudomonas syringae strains.</title>
        <authorList>
            <person name="Thakur S."/>
            <person name="Wang P.W."/>
            <person name="Gong Y."/>
            <person name="Weir B.S."/>
            <person name="Guttman D.S."/>
        </authorList>
    </citation>
    <scope>NUCLEOTIDE SEQUENCE [LARGE SCALE GENOMIC DNA]</scope>
    <source>
        <strain evidence="3">ICMP3956</strain>
    </source>
</reference>
<dbReference type="Gene3D" id="2.40.30.170">
    <property type="match status" value="1"/>
</dbReference>
<organism evidence="3">
    <name type="scientific">Pseudomonas syringae pv. primulae</name>
    <dbReference type="NCBI Taxonomy" id="251707"/>
    <lineage>
        <taxon>Bacteria</taxon>
        <taxon>Pseudomonadati</taxon>
        <taxon>Pseudomonadota</taxon>
        <taxon>Gammaproteobacteria</taxon>
        <taxon>Pseudomonadales</taxon>
        <taxon>Pseudomonadaceae</taxon>
        <taxon>Pseudomonas</taxon>
    </lineage>
</organism>
<protein>
    <submittedName>
        <fullName evidence="3">RND family efflux transporter MFP subunit</fullName>
    </submittedName>
</protein>
<evidence type="ECO:0000259" key="2">
    <source>
        <dbReference type="Pfam" id="PF25954"/>
    </source>
</evidence>
<dbReference type="Proteomes" id="UP000050562">
    <property type="component" value="Unassembled WGS sequence"/>
</dbReference>
<comment type="similarity">
    <text evidence="1">Belongs to the membrane fusion protein (MFP) (TC 8.A.1) family.</text>
</comment>
<dbReference type="EMBL" id="LJRC01000014">
    <property type="protein sequence ID" value="KPY41520.1"/>
    <property type="molecule type" value="Genomic_DNA"/>
</dbReference>
<comment type="caution">
    <text evidence="3">The sequence shown here is derived from an EMBL/GenBank/DDBJ whole genome shotgun (WGS) entry which is preliminary data.</text>
</comment>
<gene>
    <name evidence="3" type="ORF">ALO52_00960</name>
</gene>
<dbReference type="Gene3D" id="2.40.50.100">
    <property type="match status" value="1"/>
</dbReference>
<evidence type="ECO:0000256" key="1">
    <source>
        <dbReference type="ARBA" id="ARBA00009477"/>
    </source>
</evidence>
<dbReference type="Gene3D" id="2.40.420.20">
    <property type="match status" value="1"/>
</dbReference>
<dbReference type="SUPFAM" id="SSF111369">
    <property type="entry name" value="HlyD-like secretion proteins"/>
    <property type="match status" value="1"/>
</dbReference>
<feature type="domain" description="CusB-like beta-barrel" evidence="2">
    <location>
        <begin position="221"/>
        <end position="285"/>
    </location>
</feature>
<dbReference type="Pfam" id="PF25954">
    <property type="entry name" value="Beta-barrel_RND_2"/>
    <property type="match status" value="1"/>
</dbReference>
<dbReference type="NCBIfam" id="TIGR01730">
    <property type="entry name" value="RND_mfp"/>
    <property type="match status" value="1"/>
</dbReference>
<dbReference type="GO" id="GO:1990281">
    <property type="term" value="C:efflux pump complex"/>
    <property type="evidence" value="ECO:0007669"/>
    <property type="project" value="TreeGrafter"/>
</dbReference>
<dbReference type="PATRIC" id="fig|251707.3.peg.1273"/>
<dbReference type="InterPro" id="IPR058792">
    <property type="entry name" value="Beta-barrel_RND_2"/>
</dbReference>
<name>A0A0N8SMR4_9PSED</name>
<proteinExistence type="inferred from homology"/>
<dbReference type="PANTHER" id="PTHR30469">
    <property type="entry name" value="MULTIDRUG RESISTANCE PROTEIN MDTA"/>
    <property type="match status" value="1"/>
</dbReference>
<dbReference type="RefSeq" id="WP_057408020.1">
    <property type="nucleotide sequence ID" value="NZ_LJRC01000014.1"/>
</dbReference>
<evidence type="ECO:0000313" key="3">
    <source>
        <dbReference type="EMBL" id="KPY41520.1"/>
    </source>
</evidence>
<dbReference type="PANTHER" id="PTHR30469:SF15">
    <property type="entry name" value="HLYD FAMILY OF SECRETION PROTEINS"/>
    <property type="match status" value="1"/>
</dbReference>
<accession>A0A0N8SMR4</accession>
<dbReference type="AlphaFoldDB" id="A0A0N8SMR4"/>